<reference evidence="2 3" key="1">
    <citation type="submission" date="2014-04" db="EMBL/GenBank/DDBJ databases">
        <title>Genome assembly of Hyalangium minutum DSM 14724.</title>
        <authorList>
            <person name="Sharma G."/>
            <person name="Subramanian S."/>
        </authorList>
    </citation>
    <scope>NUCLEOTIDE SEQUENCE [LARGE SCALE GENOMIC DNA]</scope>
    <source>
        <strain evidence="2 3">DSM 14724</strain>
    </source>
</reference>
<comment type="caution">
    <text evidence="2">The sequence shown here is derived from an EMBL/GenBank/DDBJ whole genome shotgun (WGS) entry which is preliminary data.</text>
</comment>
<dbReference type="AlphaFoldDB" id="A0A085WV77"/>
<accession>A0A085WV77</accession>
<evidence type="ECO:0000313" key="3">
    <source>
        <dbReference type="Proteomes" id="UP000028725"/>
    </source>
</evidence>
<sequence>MTGDSKDAAHGGALSPFQALRETGTAASLLGIPPTARVGRCGQRLGLSEQAGRPEFTR</sequence>
<name>A0A085WV77_9BACT</name>
<evidence type="ECO:0000313" key="2">
    <source>
        <dbReference type="EMBL" id="KFE71590.1"/>
    </source>
</evidence>
<evidence type="ECO:0000256" key="1">
    <source>
        <dbReference type="SAM" id="MobiDB-lite"/>
    </source>
</evidence>
<dbReference type="EMBL" id="JMCB01000002">
    <property type="protein sequence ID" value="KFE71590.1"/>
    <property type="molecule type" value="Genomic_DNA"/>
</dbReference>
<protein>
    <submittedName>
        <fullName evidence="2">Uncharacterized protein</fullName>
    </submittedName>
</protein>
<feature type="region of interest" description="Disordered" evidence="1">
    <location>
        <begin position="29"/>
        <end position="58"/>
    </location>
</feature>
<organism evidence="2 3">
    <name type="scientific">Hyalangium minutum</name>
    <dbReference type="NCBI Taxonomy" id="394096"/>
    <lineage>
        <taxon>Bacteria</taxon>
        <taxon>Pseudomonadati</taxon>
        <taxon>Myxococcota</taxon>
        <taxon>Myxococcia</taxon>
        <taxon>Myxococcales</taxon>
        <taxon>Cystobacterineae</taxon>
        <taxon>Archangiaceae</taxon>
        <taxon>Hyalangium</taxon>
    </lineage>
</organism>
<keyword evidence="3" id="KW-1185">Reference proteome</keyword>
<dbReference type="STRING" id="394096.DB31_3720"/>
<proteinExistence type="predicted"/>
<dbReference type="Proteomes" id="UP000028725">
    <property type="component" value="Unassembled WGS sequence"/>
</dbReference>
<gene>
    <name evidence="2" type="ORF">DB31_3720</name>
</gene>